<evidence type="ECO:0000256" key="9">
    <source>
        <dbReference type="ARBA" id="ARBA00022763"/>
    </source>
</evidence>
<feature type="compositionally biased region" description="Basic and acidic residues" evidence="21">
    <location>
        <begin position="1"/>
        <end position="18"/>
    </location>
</feature>
<evidence type="ECO:0000256" key="21">
    <source>
        <dbReference type="SAM" id="MobiDB-lite"/>
    </source>
</evidence>
<dbReference type="NCBIfam" id="TIGR02779">
    <property type="entry name" value="NHEJ_ligase_lig"/>
    <property type="match status" value="1"/>
</dbReference>
<evidence type="ECO:0000256" key="12">
    <source>
        <dbReference type="ARBA" id="ARBA00022840"/>
    </source>
</evidence>
<dbReference type="NCBIfam" id="TIGR02776">
    <property type="entry name" value="NHEJ_ligase_prk"/>
    <property type="match status" value="1"/>
</dbReference>
<evidence type="ECO:0000256" key="2">
    <source>
        <dbReference type="ARBA" id="ARBA00012727"/>
    </source>
</evidence>
<dbReference type="Gene3D" id="3.30.1490.70">
    <property type="match status" value="1"/>
</dbReference>
<evidence type="ECO:0000313" key="23">
    <source>
        <dbReference type="EMBL" id="VCU70313.1"/>
    </source>
</evidence>
<dbReference type="InterPro" id="IPR012309">
    <property type="entry name" value="DNA_ligase_ATP-dep_C"/>
</dbReference>
<evidence type="ECO:0000256" key="7">
    <source>
        <dbReference type="ARBA" id="ARBA00022723"/>
    </source>
</evidence>
<dbReference type="InterPro" id="IPR012340">
    <property type="entry name" value="NA-bd_OB-fold"/>
</dbReference>
<dbReference type="GO" id="GO:0003677">
    <property type="term" value="F:DNA binding"/>
    <property type="evidence" value="ECO:0007669"/>
    <property type="project" value="UniProtKB-KW"/>
</dbReference>
<evidence type="ECO:0000256" key="11">
    <source>
        <dbReference type="ARBA" id="ARBA00022839"/>
    </source>
</evidence>
<evidence type="ECO:0000256" key="1">
    <source>
        <dbReference type="ARBA" id="ARBA00001936"/>
    </source>
</evidence>
<dbReference type="PROSITE" id="PS50160">
    <property type="entry name" value="DNA_LIGASE_A3"/>
    <property type="match status" value="1"/>
</dbReference>
<evidence type="ECO:0000313" key="24">
    <source>
        <dbReference type="Proteomes" id="UP000277294"/>
    </source>
</evidence>
<keyword evidence="16" id="KW-0234">DNA repair</keyword>
<evidence type="ECO:0000256" key="14">
    <source>
        <dbReference type="ARBA" id="ARBA00023125"/>
    </source>
</evidence>
<proteinExistence type="predicted"/>
<feature type="domain" description="ATP-dependent DNA ligase family profile" evidence="22">
    <location>
        <begin position="289"/>
        <end position="386"/>
    </location>
</feature>
<keyword evidence="4" id="KW-0808">Transferase</keyword>
<dbReference type="AlphaFoldDB" id="A0A3P4B203"/>
<keyword evidence="12" id="KW-0067">ATP-binding</keyword>
<keyword evidence="8" id="KW-0547">Nucleotide-binding</keyword>
<dbReference type="PANTHER" id="PTHR42705">
    <property type="entry name" value="BIFUNCTIONAL NON-HOMOLOGOUS END JOINING PROTEIN LIGD"/>
    <property type="match status" value="1"/>
</dbReference>
<dbReference type="GO" id="GO:0005524">
    <property type="term" value="F:ATP binding"/>
    <property type="evidence" value="ECO:0007669"/>
    <property type="project" value="UniProtKB-KW"/>
</dbReference>
<comment type="cofactor">
    <cofactor evidence="1">
        <name>Mn(2+)</name>
        <dbReference type="ChEBI" id="CHEBI:29035"/>
    </cofactor>
</comment>
<keyword evidence="24" id="KW-1185">Reference proteome</keyword>
<dbReference type="Gene3D" id="2.40.50.140">
    <property type="entry name" value="Nucleic acid-binding proteins"/>
    <property type="match status" value="1"/>
</dbReference>
<dbReference type="NCBIfam" id="TIGR02777">
    <property type="entry name" value="LigD_PE_dom"/>
    <property type="match status" value="1"/>
</dbReference>
<dbReference type="InterPro" id="IPR052171">
    <property type="entry name" value="NHEJ_LigD"/>
</dbReference>
<evidence type="ECO:0000256" key="15">
    <source>
        <dbReference type="ARBA" id="ARBA00023172"/>
    </source>
</evidence>
<evidence type="ECO:0000256" key="19">
    <source>
        <dbReference type="ARBA" id="ARBA00029943"/>
    </source>
</evidence>
<accession>A0A3P4B203</accession>
<evidence type="ECO:0000256" key="10">
    <source>
        <dbReference type="ARBA" id="ARBA00022801"/>
    </source>
</evidence>
<evidence type="ECO:0000256" key="20">
    <source>
        <dbReference type="ARBA" id="ARBA00034003"/>
    </source>
</evidence>
<dbReference type="InterPro" id="IPR033651">
    <property type="entry name" value="PaeLigD_Pol-like"/>
</dbReference>
<keyword evidence="9" id="KW-0227">DNA damage</keyword>
<dbReference type="GO" id="GO:0006281">
    <property type="term" value="P:DNA repair"/>
    <property type="evidence" value="ECO:0007669"/>
    <property type="project" value="UniProtKB-KW"/>
</dbReference>
<keyword evidence="10" id="KW-0378">Hydrolase</keyword>
<keyword evidence="15" id="KW-0233">DNA recombination</keyword>
<evidence type="ECO:0000259" key="22">
    <source>
        <dbReference type="PROSITE" id="PS50160"/>
    </source>
</evidence>
<dbReference type="CDD" id="cd04862">
    <property type="entry name" value="PaeLigD_Pol_like"/>
    <property type="match status" value="1"/>
</dbReference>
<keyword evidence="18" id="KW-0511">Multifunctional enzyme</keyword>
<evidence type="ECO:0000256" key="13">
    <source>
        <dbReference type="ARBA" id="ARBA00022932"/>
    </source>
</evidence>
<dbReference type="CDD" id="cd07971">
    <property type="entry name" value="OBF_DNA_ligase_LigD"/>
    <property type="match status" value="1"/>
</dbReference>
<evidence type="ECO:0000256" key="8">
    <source>
        <dbReference type="ARBA" id="ARBA00022741"/>
    </source>
</evidence>
<reference evidence="23 24" key="1">
    <citation type="submission" date="2018-10" db="EMBL/GenBank/DDBJ databases">
        <authorList>
            <person name="Criscuolo A."/>
        </authorList>
    </citation>
    <scope>NUCLEOTIDE SEQUENCE [LARGE SCALE GENOMIC DNA]</scope>
    <source>
        <strain evidence="23">DnA1</strain>
    </source>
</reference>
<dbReference type="SUPFAM" id="SSF50249">
    <property type="entry name" value="Nucleic acid-binding proteins"/>
    <property type="match status" value="1"/>
</dbReference>
<evidence type="ECO:0000256" key="16">
    <source>
        <dbReference type="ARBA" id="ARBA00023204"/>
    </source>
</evidence>
<dbReference type="Pfam" id="PF04679">
    <property type="entry name" value="DNA_ligase_A_C"/>
    <property type="match status" value="1"/>
</dbReference>
<keyword evidence="5" id="KW-0548">Nucleotidyltransferase</keyword>
<dbReference type="InterPro" id="IPR014146">
    <property type="entry name" value="LigD_ligase_dom"/>
</dbReference>
<dbReference type="Gene3D" id="3.30.470.30">
    <property type="entry name" value="DNA ligase/mRNA capping enzyme"/>
    <property type="match status" value="1"/>
</dbReference>
<dbReference type="Pfam" id="PF21686">
    <property type="entry name" value="LigD_Prim-Pol"/>
    <property type="match status" value="1"/>
</dbReference>
<dbReference type="InterPro" id="IPR014143">
    <property type="entry name" value="NHEJ_ligase_prk"/>
</dbReference>
<feature type="region of interest" description="Disordered" evidence="21">
    <location>
        <begin position="1"/>
        <end position="30"/>
    </location>
</feature>
<dbReference type="EMBL" id="UWPJ01000018">
    <property type="protein sequence ID" value="VCU70313.1"/>
    <property type="molecule type" value="Genomic_DNA"/>
</dbReference>
<dbReference type="CDD" id="cd07906">
    <property type="entry name" value="Adenylation_DNA_ligase_LigD_LigC"/>
    <property type="match status" value="1"/>
</dbReference>
<evidence type="ECO:0000256" key="6">
    <source>
        <dbReference type="ARBA" id="ARBA00022722"/>
    </source>
</evidence>
<dbReference type="InterPro" id="IPR012310">
    <property type="entry name" value="DNA_ligase_ATP-dep_cent"/>
</dbReference>
<evidence type="ECO:0000256" key="3">
    <source>
        <dbReference type="ARBA" id="ARBA00022598"/>
    </source>
</evidence>
<dbReference type="RefSeq" id="WP_124079824.1">
    <property type="nucleotide sequence ID" value="NZ_UWPJ01000018.1"/>
</dbReference>
<organism evidence="23 24">
    <name type="scientific">Pigmentiphaga humi</name>
    <dbReference type="NCBI Taxonomy" id="2478468"/>
    <lineage>
        <taxon>Bacteria</taxon>
        <taxon>Pseudomonadati</taxon>
        <taxon>Pseudomonadota</taxon>
        <taxon>Betaproteobacteria</taxon>
        <taxon>Burkholderiales</taxon>
        <taxon>Alcaligenaceae</taxon>
        <taxon>Pigmentiphaga</taxon>
    </lineage>
</organism>
<feature type="region of interest" description="Disordered" evidence="21">
    <location>
        <begin position="490"/>
        <end position="514"/>
    </location>
</feature>
<dbReference type="Pfam" id="PF01068">
    <property type="entry name" value="DNA_ligase_A_M"/>
    <property type="match status" value="1"/>
</dbReference>
<dbReference type="PANTHER" id="PTHR42705:SF2">
    <property type="entry name" value="BIFUNCTIONAL NON-HOMOLOGOUS END JOINING PROTEIN LIGD"/>
    <property type="match status" value="1"/>
</dbReference>
<feature type="compositionally biased region" description="Polar residues" evidence="21">
    <location>
        <begin position="503"/>
        <end position="514"/>
    </location>
</feature>
<dbReference type="Gene3D" id="3.90.920.10">
    <property type="entry name" value="DNA primase, PRIM domain"/>
    <property type="match status" value="1"/>
</dbReference>
<dbReference type="Proteomes" id="UP000277294">
    <property type="component" value="Unassembled WGS sequence"/>
</dbReference>
<evidence type="ECO:0000256" key="5">
    <source>
        <dbReference type="ARBA" id="ARBA00022695"/>
    </source>
</evidence>
<dbReference type="GO" id="GO:0004527">
    <property type="term" value="F:exonuclease activity"/>
    <property type="evidence" value="ECO:0007669"/>
    <property type="project" value="UniProtKB-KW"/>
</dbReference>
<gene>
    <name evidence="23" type="ORF">PIGHUM_02382</name>
</gene>
<evidence type="ECO:0000256" key="18">
    <source>
        <dbReference type="ARBA" id="ARBA00023268"/>
    </source>
</evidence>
<dbReference type="GO" id="GO:0046872">
    <property type="term" value="F:metal ion binding"/>
    <property type="evidence" value="ECO:0007669"/>
    <property type="project" value="UniProtKB-KW"/>
</dbReference>
<dbReference type="Pfam" id="PF13298">
    <property type="entry name" value="LigD_N"/>
    <property type="match status" value="1"/>
</dbReference>
<dbReference type="SUPFAM" id="SSF56091">
    <property type="entry name" value="DNA ligase/mRNA capping enzyme, catalytic domain"/>
    <property type="match status" value="1"/>
</dbReference>
<dbReference type="NCBIfam" id="TIGR02778">
    <property type="entry name" value="ligD_pol"/>
    <property type="match status" value="1"/>
</dbReference>
<comment type="catalytic activity">
    <reaction evidence="20">
        <text>ATP + (deoxyribonucleotide)n-3'-hydroxyl + 5'-phospho-(deoxyribonucleotide)m = (deoxyribonucleotide)n+m + AMP + diphosphate.</text>
        <dbReference type="EC" id="6.5.1.1"/>
    </reaction>
</comment>
<evidence type="ECO:0000256" key="17">
    <source>
        <dbReference type="ARBA" id="ARBA00023211"/>
    </source>
</evidence>
<dbReference type="OrthoDB" id="9802472at2"/>
<sequence length="806" mass="89050">MPKRDDLRTYRAKRDFSHTPEPAEGGKPGDQALSFVVQRHAARRLHYDFRLELDGTLKSWAIPKGPSLDPGVKRMAVQVEDHPLSYGSFEGRIPEGHYGAGEVAIWDAGTWVPLENPRKGYRDGKLKFELRGTKLHGLWALVRMRKAEKQPAWLLIKEQDDYAVTGPQADAEEASPPAPAYAELPASLEPQLATLVDAAPADAEHWQYELKFDGYRVLARIENGTVRLFTRTGKDWTHKLAQLRDALAAMQLADAWLDGEVIVPDEHGIPDFQALQQAFETGSARGAVYFLFDIPFYAGRDLRQLPLTDRRATLRGLMAGADPALVRFSDDFDALPRDLVASACKLGFEGVIGKRKDGGYRSGRSSDWIKLKCQNRQEFVIGGYTDPKGSRTGLGALLLGFYDEDGTLRYAGNVGSGFDQRTLASLKKRLDDLAAPQPPFVRNTAGMGRAHWVRPELLAEVSFAEWTAGGHIRQGVFRGLRADKPAQAVVRERPTAPPKESETMQSNGLPSSFRVTHPGRVIDKQSGITKLQLIQCYAALAPLILPHLKDRPVALVRAPDGIGGELFFQKHADRAALPGVVRLPQELDPGHPPLMKIDNLQGLLSVAQMNTIELHTWNGVDHAISTPDRMTFDLDPGEGVDWLRIQEGTRLVRVFLQELGLPAFLKTSGGKGMHIVVPLRPEYGWDAVKGFSRAIVQHLAATLPSHFVAKSGPRNRVGKIFIDYLRNGFGATTVCAWSVRARPGLAVSVPVGWDELDTLTGSAHWSLYVLGDRLATGNTPWADYERSRISLADAMRRLDFDPSEDA</sequence>
<dbReference type="GO" id="GO:0003910">
    <property type="term" value="F:DNA ligase (ATP) activity"/>
    <property type="evidence" value="ECO:0007669"/>
    <property type="project" value="UniProtKB-EC"/>
</dbReference>
<keyword evidence="6" id="KW-0540">Nuclease</keyword>
<feature type="compositionally biased region" description="Basic and acidic residues" evidence="21">
    <location>
        <begin position="490"/>
        <end position="502"/>
    </location>
</feature>
<keyword evidence="13" id="KW-0239">DNA-directed DNA polymerase</keyword>
<dbReference type="InterPro" id="IPR014144">
    <property type="entry name" value="LigD_PE_domain"/>
</dbReference>
<dbReference type="GO" id="GO:0006310">
    <property type="term" value="P:DNA recombination"/>
    <property type="evidence" value="ECO:0007669"/>
    <property type="project" value="UniProtKB-KW"/>
</dbReference>
<dbReference type="GO" id="GO:0003887">
    <property type="term" value="F:DNA-directed DNA polymerase activity"/>
    <property type="evidence" value="ECO:0007669"/>
    <property type="project" value="UniProtKB-KW"/>
</dbReference>
<keyword evidence="7" id="KW-0479">Metal-binding</keyword>
<keyword evidence="11" id="KW-0269">Exonuclease</keyword>
<keyword evidence="17" id="KW-0464">Manganese</keyword>
<protein>
    <recommendedName>
        <fullName evidence="2">DNA ligase (ATP)</fullName>
        <ecNumber evidence="2">6.5.1.1</ecNumber>
    </recommendedName>
    <alternativeName>
        <fullName evidence="19">NHEJ DNA polymerase</fullName>
    </alternativeName>
</protein>
<dbReference type="InterPro" id="IPR014145">
    <property type="entry name" value="LigD_pol_dom"/>
</dbReference>
<name>A0A3P4B203_9BURK</name>
<keyword evidence="14" id="KW-0238">DNA-binding</keyword>
<keyword evidence="3 23" id="KW-0436">Ligase</keyword>
<evidence type="ECO:0000256" key="4">
    <source>
        <dbReference type="ARBA" id="ARBA00022679"/>
    </source>
</evidence>
<dbReference type="EC" id="6.5.1.1" evidence="2"/>